<feature type="region of interest" description="Disordered" evidence="1">
    <location>
        <begin position="45"/>
        <end position="64"/>
    </location>
</feature>
<dbReference type="EMBL" id="JRJU01000005">
    <property type="protein sequence ID" value="KHF40927.1"/>
    <property type="molecule type" value="Genomic_DNA"/>
</dbReference>
<protein>
    <submittedName>
        <fullName evidence="2">Uncharacterized protein</fullName>
    </submittedName>
</protein>
<feature type="compositionally biased region" description="Low complexity" evidence="1">
    <location>
        <begin position="51"/>
        <end position="64"/>
    </location>
</feature>
<dbReference type="AlphaFoldDB" id="A0A0B0IJ93"/>
<comment type="caution">
    <text evidence="2">The sequence shown here is derived from an EMBL/GenBank/DDBJ whole genome shotgun (WGS) entry which is preliminary data.</text>
</comment>
<gene>
    <name evidence="2" type="ORF">LQ50_05925</name>
</gene>
<accession>A0A0B0IJ93</accession>
<dbReference type="Proteomes" id="UP000030832">
    <property type="component" value="Unassembled WGS sequence"/>
</dbReference>
<evidence type="ECO:0000256" key="1">
    <source>
        <dbReference type="SAM" id="MobiDB-lite"/>
    </source>
</evidence>
<proteinExistence type="predicted"/>
<evidence type="ECO:0000313" key="2">
    <source>
        <dbReference type="EMBL" id="KHF40927.1"/>
    </source>
</evidence>
<sequence length="64" mass="7380">MGKVLSVNKQNEREKIKRLQECASDAKHEGEQKKLMTELALIMERERIEESSNSSQSKWGSEES</sequence>
<keyword evidence="3" id="KW-1185">Reference proteome</keyword>
<organism evidence="2 3">
    <name type="scientific">Halalkalibacter okhensis</name>
    <dbReference type="NCBI Taxonomy" id="333138"/>
    <lineage>
        <taxon>Bacteria</taxon>
        <taxon>Bacillati</taxon>
        <taxon>Bacillota</taxon>
        <taxon>Bacilli</taxon>
        <taxon>Bacillales</taxon>
        <taxon>Bacillaceae</taxon>
        <taxon>Halalkalibacter</taxon>
    </lineage>
</organism>
<dbReference type="STRING" id="333138.LQ50_05925"/>
<name>A0A0B0IJ93_9BACI</name>
<reference evidence="2 3" key="1">
    <citation type="submission" date="2014-09" db="EMBL/GenBank/DDBJ databases">
        <title>Genome sequencing and annotation of Bacillus Okhensis strain Kh10-101T.</title>
        <authorList>
            <person name="Prakash J.S."/>
        </authorList>
    </citation>
    <scope>NUCLEOTIDE SEQUENCE [LARGE SCALE GENOMIC DNA]</scope>
    <source>
        <strain evidence="3">Kh10-101T</strain>
    </source>
</reference>
<evidence type="ECO:0000313" key="3">
    <source>
        <dbReference type="Proteomes" id="UP000030832"/>
    </source>
</evidence>